<dbReference type="GO" id="GO:0016773">
    <property type="term" value="F:phosphotransferase activity, alcohol group as acceptor"/>
    <property type="evidence" value="ECO:0007669"/>
    <property type="project" value="InterPro"/>
</dbReference>
<dbReference type="SUPFAM" id="SSF53067">
    <property type="entry name" value="Actin-like ATPase domain"/>
    <property type="match status" value="2"/>
</dbReference>
<dbReference type="AlphaFoldDB" id="A0A2Y9BCH6"/>
<proteinExistence type="inferred from homology"/>
<dbReference type="OrthoDB" id="9805576at2"/>
<keyword evidence="3 6" id="KW-0418">Kinase</keyword>
<keyword evidence="7" id="KW-1185">Reference proteome</keyword>
<dbReference type="CDD" id="cd07770">
    <property type="entry name" value="ASKHA_NBD_FGGY_GntK"/>
    <property type="match status" value="1"/>
</dbReference>
<dbReference type="GO" id="GO:0005975">
    <property type="term" value="P:carbohydrate metabolic process"/>
    <property type="evidence" value="ECO:0007669"/>
    <property type="project" value="InterPro"/>
</dbReference>
<gene>
    <name evidence="6" type="ORF">A8806_101421</name>
</gene>
<dbReference type="InterPro" id="IPR018484">
    <property type="entry name" value="FGGY_N"/>
</dbReference>
<dbReference type="InterPro" id="IPR018485">
    <property type="entry name" value="FGGY_C"/>
</dbReference>
<sequence>MSTNVLALDIGTSSVRAMIIDEEGNILHREQTRYDVILVSKYMQEQSPSEIEKYFKDTVRACIENAGVDRQSIKAMSFSSQMYNIFPVDINGHPLYHMILWSDSRSDEQAERLSMIYGKSYLYEATGCPLNSMYPLSKIMWLRENEQEIAAKAYKYISIKEYIMEKIIGEYVVDYSMASGSGLFNIHQLEWDSRALSMIGISEEQLSCPVSGAAVFEFRNQELREELGLPSGIKVVPGGGDGPLANLGSGASKEGVINIDLGTSGAARVLTSVPVVDSEQRMWTYAVTDHMWVYGGILSNVGNGYQWMIRNIAEFAYAKSFDEIFDVVDKKLYKLPPACDDLLFLPYLIKCRSPYWDEKVKATIYGLTHEHTLVDIVKSYLESIGFDLFSLVNIIHEQVKICPDLILTGGLSRTKTMCQMLADILGKKIITLNMAEGSIMGAAIFALYGIGVLKELSFEKELAVDFVYQPDIDKHISYQKKYVKYIRLRNAMYNIEL</sequence>
<evidence type="ECO:0000256" key="1">
    <source>
        <dbReference type="ARBA" id="ARBA00009156"/>
    </source>
</evidence>
<dbReference type="InterPro" id="IPR043129">
    <property type="entry name" value="ATPase_NBD"/>
</dbReference>
<dbReference type="PIRSF" id="PIRSF000538">
    <property type="entry name" value="GlpK"/>
    <property type="match status" value="1"/>
</dbReference>
<evidence type="ECO:0000313" key="6">
    <source>
        <dbReference type="EMBL" id="PWJ32133.1"/>
    </source>
</evidence>
<dbReference type="Pfam" id="PF02782">
    <property type="entry name" value="FGGY_C"/>
    <property type="match status" value="1"/>
</dbReference>
<dbReference type="RefSeq" id="WP_109729497.1">
    <property type="nucleotide sequence ID" value="NZ_BAAACK010000007.1"/>
</dbReference>
<dbReference type="GO" id="GO:0016301">
    <property type="term" value="F:kinase activity"/>
    <property type="evidence" value="ECO:0007669"/>
    <property type="project" value="UniProtKB-KW"/>
</dbReference>
<evidence type="ECO:0000259" key="5">
    <source>
        <dbReference type="Pfam" id="PF02782"/>
    </source>
</evidence>
<accession>A0A2Y9BCH6</accession>
<dbReference type="PANTHER" id="PTHR43095:SF2">
    <property type="entry name" value="GLUCONOKINASE"/>
    <property type="match status" value="1"/>
</dbReference>
<dbReference type="Pfam" id="PF00370">
    <property type="entry name" value="FGGY_N"/>
    <property type="match status" value="1"/>
</dbReference>
<feature type="domain" description="Carbohydrate kinase FGGY N-terminal" evidence="4">
    <location>
        <begin position="5"/>
        <end position="248"/>
    </location>
</feature>
<evidence type="ECO:0000256" key="2">
    <source>
        <dbReference type="ARBA" id="ARBA00022679"/>
    </source>
</evidence>
<dbReference type="InterPro" id="IPR018483">
    <property type="entry name" value="Carb_kinase_FGGY_CS"/>
</dbReference>
<dbReference type="PROSITE" id="PS00933">
    <property type="entry name" value="FGGY_KINASES_1"/>
    <property type="match status" value="1"/>
</dbReference>
<dbReference type="Proteomes" id="UP000245845">
    <property type="component" value="Unassembled WGS sequence"/>
</dbReference>
<organism evidence="6 7">
    <name type="scientific">Faecalicatena orotica</name>
    <dbReference type="NCBI Taxonomy" id="1544"/>
    <lineage>
        <taxon>Bacteria</taxon>
        <taxon>Bacillati</taxon>
        <taxon>Bacillota</taxon>
        <taxon>Clostridia</taxon>
        <taxon>Lachnospirales</taxon>
        <taxon>Lachnospiraceae</taxon>
        <taxon>Faecalicatena</taxon>
    </lineage>
</organism>
<comment type="caution">
    <text evidence="6">The sequence shown here is derived from an EMBL/GenBank/DDBJ whole genome shotgun (WGS) entry which is preliminary data.</text>
</comment>
<name>A0A2Y9BCH6_9FIRM</name>
<feature type="domain" description="Carbohydrate kinase FGGY C-terminal" evidence="5">
    <location>
        <begin position="258"/>
        <end position="448"/>
    </location>
</feature>
<dbReference type="InterPro" id="IPR050406">
    <property type="entry name" value="FGGY_Carb_Kinase"/>
</dbReference>
<keyword evidence="2" id="KW-0808">Transferase</keyword>
<evidence type="ECO:0000313" key="7">
    <source>
        <dbReference type="Proteomes" id="UP000245845"/>
    </source>
</evidence>
<evidence type="ECO:0000256" key="3">
    <source>
        <dbReference type="ARBA" id="ARBA00022777"/>
    </source>
</evidence>
<reference evidence="6 7" key="1">
    <citation type="submission" date="2018-05" db="EMBL/GenBank/DDBJ databases">
        <title>The Hungate 1000. A catalogue of reference genomes from the rumen microbiome.</title>
        <authorList>
            <person name="Kelly W."/>
        </authorList>
    </citation>
    <scope>NUCLEOTIDE SEQUENCE [LARGE SCALE GENOMIC DNA]</scope>
    <source>
        <strain evidence="6 7">NLAE-zl-C242</strain>
    </source>
</reference>
<evidence type="ECO:0000259" key="4">
    <source>
        <dbReference type="Pfam" id="PF00370"/>
    </source>
</evidence>
<protein>
    <submittedName>
        <fullName evidence="6">Gluconate kinase (FGGY family)</fullName>
    </submittedName>
</protein>
<dbReference type="EMBL" id="QGDL01000001">
    <property type="protein sequence ID" value="PWJ32133.1"/>
    <property type="molecule type" value="Genomic_DNA"/>
</dbReference>
<dbReference type="InterPro" id="IPR000577">
    <property type="entry name" value="Carb_kinase_FGGY"/>
</dbReference>
<dbReference type="Gene3D" id="3.30.420.40">
    <property type="match status" value="2"/>
</dbReference>
<comment type="similarity">
    <text evidence="1">Belongs to the FGGY kinase family.</text>
</comment>
<dbReference type="PANTHER" id="PTHR43095">
    <property type="entry name" value="SUGAR KINASE"/>
    <property type="match status" value="1"/>
</dbReference>